<comment type="caution">
    <text evidence="1">The sequence shown here is derived from an EMBL/GenBank/DDBJ whole genome shotgun (WGS) entry which is preliminary data.</text>
</comment>
<sequence>MPNMHGALTHSESTMDWLMDEKDLPAMEDLGKRIFYTAHNTFKGVFALLSNRCTMIQLSASMESGATVHGGVVALQAKLAFIEEKVCAGTDRLVTDSVLTKWLKEFDTQKAKAVVSMHTKASATVSTFVTVKEAKGKGGGAGAGAVKVAEGQGLGVAPSICKMAMDTLLAAFTGLCQPGAQLEACSKGVLVGRATSTYITHLELESVYKTMKSFLRELTGKVVRLFCDYQAVVAMFSHFTSRNPELMWRMRRLWVLLDASSNSRNCTELRARAPGAIPVYVAGRTRTVYEHGDEGNLKMSKEKYEAVPAGVQPLSSWDAALQEHWRGELGDSYLTDLAVQMRSAALGSKTVDNYRPKAQAFMQFCVALRVVRGCRLREPRNKHHEDMGYSGPAKGWSVSRAVKGMSSLQVQAADDPGEEQMLRTWLPARHVSVVHAHGMGLHLVGRAETGLLGARTYVVFAFVTFGRPDSGVSMLRTHISVAGDTVSMVLHKEKGGRYDCPSDGLRGAAQLLEAVVGAGQAPVCSGY</sequence>
<organism evidence="1 2">
    <name type="scientific">Cymbomonas tetramitiformis</name>
    <dbReference type="NCBI Taxonomy" id="36881"/>
    <lineage>
        <taxon>Eukaryota</taxon>
        <taxon>Viridiplantae</taxon>
        <taxon>Chlorophyta</taxon>
        <taxon>Pyramimonadophyceae</taxon>
        <taxon>Pyramimonadales</taxon>
        <taxon>Pyramimonadaceae</taxon>
        <taxon>Cymbomonas</taxon>
    </lineage>
</organism>
<proteinExistence type="predicted"/>
<dbReference type="AlphaFoldDB" id="A0AAE0G521"/>
<protein>
    <submittedName>
        <fullName evidence="1">Uncharacterized protein</fullName>
    </submittedName>
</protein>
<keyword evidence="2" id="KW-1185">Reference proteome</keyword>
<dbReference type="Proteomes" id="UP001190700">
    <property type="component" value="Unassembled WGS sequence"/>
</dbReference>
<accession>A0AAE0G521</accession>
<evidence type="ECO:0000313" key="1">
    <source>
        <dbReference type="EMBL" id="KAK3271762.1"/>
    </source>
</evidence>
<name>A0AAE0G521_9CHLO</name>
<gene>
    <name evidence="1" type="ORF">CYMTET_19907</name>
</gene>
<evidence type="ECO:0000313" key="2">
    <source>
        <dbReference type="Proteomes" id="UP001190700"/>
    </source>
</evidence>
<dbReference type="EMBL" id="LGRX02009387">
    <property type="protein sequence ID" value="KAK3271762.1"/>
    <property type="molecule type" value="Genomic_DNA"/>
</dbReference>
<reference evidence="1 2" key="1">
    <citation type="journal article" date="2015" name="Genome Biol. Evol.">
        <title>Comparative Genomics of a Bacterivorous Green Alga Reveals Evolutionary Causalities and Consequences of Phago-Mixotrophic Mode of Nutrition.</title>
        <authorList>
            <person name="Burns J.A."/>
            <person name="Paasch A."/>
            <person name="Narechania A."/>
            <person name="Kim E."/>
        </authorList>
    </citation>
    <scope>NUCLEOTIDE SEQUENCE [LARGE SCALE GENOMIC DNA]</scope>
    <source>
        <strain evidence="1 2">PLY_AMNH</strain>
    </source>
</reference>